<evidence type="ECO:0000313" key="2">
    <source>
        <dbReference type="Proteomes" id="UP000623608"/>
    </source>
</evidence>
<reference evidence="1" key="1">
    <citation type="submission" date="2021-01" db="EMBL/GenBank/DDBJ databases">
        <title>Whole genome shotgun sequence of Actinoplanes tereljensis NBRC 105297.</title>
        <authorList>
            <person name="Komaki H."/>
            <person name="Tamura T."/>
        </authorList>
    </citation>
    <scope>NUCLEOTIDE SEQUENCE</scope>
    <source>
        <strain evidence="1">NBRC 105297</strain>
    </source>
</reference>
<accession>A0A919NYH6</accession>
<organism evidence="1 2">
    <name type="scientific">Paractinoplanes tereljensis</name>
    <dbReference type="NCBI Taxonomy" id="571912"/>
    <lineage>
        <taxon>Bacteria</taxon>
        <taxon>Bacillati</taxon>
        <taxon>Actinomycetota</taxon>
        <taxon>Actinomycetes</taxon>
        <taxon>Micromonosporales</taxon>
        <taxon>Micromonosporaceae</taxon>
        <taxon>Paractinoplanes</taxon>
    </lineage>
</organism>
<evidence type="ECO:0008006" key="3">
    <source>
        <dbReference type="Google" id="ProtNLM"/>
    </source>
</evidence>
<name>A0A919NYH6_9ACTN</name>
<evidence type="ECO:0000313" key="1">
    <source>
        <dbReference type="EMBL" id="GIF25662.1"/>
    </source>
</evidence>
<dbReference type="PIRSF" id="PIRSF034110">
    <property type="entry name" value="DUF1203"/>
    <property type="match status" value="1"/>
</dbReference>
<dbReference type="Pfam" id="PF06718">
    <property type="entry name" value="DUF1203"/>
    <property type="match status" value="1"/>
</dbReference>
<keyword evidence="2" id="KW-1185">Reference proteome</keyword>
<dbReference type="EMBL" id="BOMY01000053">
    <property type="protein sequence ID" value="GIF25662.1"/>
    <property type="molecule type" value="Genomic_DNA"/>
</dbReference>
<protein>
    <recommendedName>
        <fullName evidence="3">DUF1203 domain-containing protein</fullName>
    </recommendedName>
</protein>
<sequence length="153" mass="16703">MNFVVSPISAAWLATVRRDLVDDAGDRFEPFIAEEGGAQLRCCLRNAETGERLALVAYRPAGTAGAYREIGPVFVHADPCDGYREPGQYPAGFRERKQVLRAYDEAGRIADAIMVEGPGAEAGIRQLLERPEVATVHSRAVLYGCFSFAIDRA</sequence>
<dbReference type="RefSeq" id="WP_203813478.1">
    <property type="nucleotide sequence ID" value="NZ_BOMY01000053.1"/>
</dbReference>
<comment type="caution">
    <text evidence="1">The sequence shown here is derived from an EMBL/GenBank/DDBJ whole genome shotgun (WGS) entry which is preliminary data.</text>
</comment>
<dbReference type="InterPro" id="IPR009593">
    <property type="entry name" value="DUF1203"/>
</dbReference>
<gene>
    <name evidence="1" type="ORF">Ate02nite_83920</name>
</gene>
<dbReference type="AlphaFoldDB" id="A0A919NYH6"/>
<proteinExistence type="predicted"/>
<dbReference type="Proteomes" id="UP000623608">
    <property type="component" value="Unassembled WGS sequence"/>
</dbReference>